<reference evidence="3" key="1">
    <citation type="journal article" date="2023" name="PhytoFront">
        <title>Draft Genome Resources of Seven Strains of Tilletia horrida, Causal Agent of Kernel Smut of Rice.</title>
        <authorList>
            <person name="Khanal S."/>
            <person name="Antony Babu S."/>
            <person name="Zhou X.G."/>
        </authorList>
    </citation>
    <scope>NUCLEOTIDE SEQUENCE</scope>
    <source>
        <strain evidence="3">TX6</strain>
    </source>
</reference>
<sequence length="471" mass="51946">MVNYGLTPSSPSASSVAAAMGKAPEVFPPRWFRILMASIFSPRIAGAVPGVLPRLPPWLKNFLTLLVIVNAKNFPGVWHFRIFWSPALFRMRAVPAVHPLLPWFHSDKYVTRNPGAEPSLKLDYLPLGKDIFEHKTVHTFYSDFADIDFVGWHLSNSCYASRLDAVRAAHFRNSFILSHFDGCGAALGGTVFNFHREVPMFTKYAITCQFAAWDNKWLYIVSRWTDPPEKFDEETAEVLEQTKPKRSLSSVELRKFAASVLQSQREADAKEAASKKNAQEAGTDAKGKGRVEDKPKETPAKDKSDKILYATAVSRFCFKAGRKTIPPWFVIATSGFGTWASTRENFEKAEALRISTLETAKAEYRARTGAELPRDSVLKGAGFRAQGILNLYDPSRPEGAGPGDTRGLGVHQDKASWALHEWEERNVRALEALQGYGSVVAPPTQTLSAAAISALGTPTGMATPQTALGLT</sequence>
<comment type="caution">
    <text evidence="3">The sequence shown here is derived from an EMBL/GenBank/DDBJ whole genome shotgun (WGS) entry which is preliminary data.</text>
</comment>
<feature type="region of interest" description="Disordered" evidence="2">
    <location>
        <begin position="268"/>
        <end position="302"/>
    </location>
</feature>
<evidence type="ECO:0000313" key="4">
    <source>
        <dbReference type="Proteomes" id="UP001176517"/>
    </source>
</evidence>
<protein>
    <submittedName>
        <fullName evidence="3">Uncharacterized protein</fullName>
    </submittedName>
</protein>
<gene>
    <name evidence="3" type="ORF">OC846_002857</name>
</gene>
<dbReference type="Pfam" id="PF13279">
    <property type="entry name" value="4HBT_2"/>
    <property type="match status" value="1"/>
</dbReference>
<dbReference type="Proteomes" id="UP001176517">
    <property type="component" value="Unassembled WGS sequence"/>
</dbReference>
<evidence type="ECO:0000313" key="3">
    <source>
        <dbReference type="EMBL" id="KAK0552565.1"/>
    </source>
</evidence>
<dbReference type="PANTHER" id="PTHR12475:SF4">
    <property type="entry name" value="PROTEIN THEM6"/>
    <property type="match status" value="1"/>
</dbReference>
<dbReference type="InterPro" id="IPR051490">
    <property type="entry name" value="THEM6_lcsJ_thioesterase"/>
</dbReference>
<dbReference type="EMBL" id="JAPDMZ010000061">
    <property type="protein sequence ID" value="KAK0552565.1"/>
    <property type="molecule type" value="Genomic_DNA"/>
</dbReference>
<name>A0AAN6JYI0_9BASI</name>
<comment type="similarity">
    <text evidence="1">Belongs to the lcsJ thioesterase family.</text>
</comment>
<evidence type="ECO:0000256" key="2">
    <source>
        <dbReference type="SAM" id="MobiDB-lite"/>
    </source>
</evidence>
<evidence type="ECO:0000256" key="1">
    <source>
        <dbReference type="ARBA" id="ARBA00038476"/>
    </source>
</evidence>
<dbReference type="InterPro" id="IPR029069">
    <property type="entry name" value="HotDog_dom_sf"/>
</dbReference>
<dbReference type="AlphaFoldDB" id="A0AAN6JYI0"/>
<proteinExistence type="inferred from homology"/>
<dbReference type="SUPFAM" id="SSF54637">
    <property type="entry name" value="Thioesterase/thiol ester dehydrase-isomerase"/>
    <property type="match status" value="1"/>
</dbReference>
<dbReference type="PANTHER" id="PTHR12475">
    <property type="match status" value="1"/>
</dbReference>
<keyword evidence="4" id="KW-1185">Reference proteome</keyword>
<organism evidence="3 4">
    <name type="scientific">Tilletia horrida</name>
    <dbReference type="NCBI Taxonomy" id="155126"/>
    <lineage>
        <taxon>Eukaryota</taxon>
        <taxon>Fungi</taxon>
        <taxon>Dikarya</taxon>
        <taxon>Basidiomycota</taxon>
        <taxon>Ustilaginomycotina</taxon>
        <taxon>Exobasidiomycetes</taxon>
        <taxon>Tilletiales</taxon>
        <taxon>Tilletiaceae</taxon>
        <taxon>Tilletia</taxon>
    </lineage>
</organism>
<accession>A0AAN6JYI0</accession>